<dbReference type="CDD" id="cd17535">
    <property type="entry name" value="REC_NarL-like"/>
    <property type="match status" value="1"/>
</dbReference>
<dbReference type="InterPro" id="IPR000792">
    <property type="entry name" value="Tscrpt_reg_LuxR_C"/>
</dbReference>
<dbReference type="GO" id="GO:0000160">
    <property type="term" value="P:phosphorelay signal transduction system"/>
    <property type="evidence" value="ECO:0007669"/>
    <property type="project" value="InterPro"/>
</dbReference>
<dbReference type="GO" id="GO:0003677">
    <property type="term" value="F:DNA binding"/>
    <property type="evidence" value="ECO:0007669"/>
    <property type="project" value="UniProtKB-KW"/>
</dbReference>
<sequence length="209" mass="23295">MPTPRQIRIMVVEDHPVFREGLNMIIAAEADMETVAQASTAEEALQEYRRTRPDVILMDQRLPGASGTEALIAIRSEFPHAKIMMLTTSSGDIEIQRALRAGATAYVLKSTPKNELLRIIRTVSTGRKHIPSDVASSVAEHMGQEDLTPRELEVLELIREGNKNKQIADQLSISETTVNFHIKNIVDKLQANDRTHAVTIALRRGLLQI</sequence>
<evidence type="ECO:0000256" key="1">
    <source>
        <dbReference type="ARBA" id="ARBA00022553"/>
    </source>
</evidence>
<evidence type="ECO:0000256" key="3">
    <source>
        <dbReference type="PROSITE-ProRule" id="PRU00169"/>
    </source>
</evidence>
<dbReference type="CDD" id="cd06170">
    <property type="entry name" value="LuxR_C_like"/>
    <property type="match status" value="1"/>
</dbReference>
<dbReference type="PROSITE" id="PS50110">
    <property type="entry name" value="RESPONSE_REGULATORY"/>
    <property type="match status" value="1"/>
</dbReference>
<keyword evidence="2" id="KW-0238">DNA-binding</keyword>
<dbReference type="SUPFAM" id="SSF52172">
    <property type="entry name" value="CheY-like"/>
    <property type="match status" value="1"/>
</dbReference>
<dbReference type="EMBL" id="CP132932">
    <property type="protein sequence ID" value="XCB26746.1"/>
    <property type="molecule type" value="Genomic_DNA"/>
</dbReference>
<evidence type="ECO:0000259" key="5">
    <source>
        <dbReference type="PROSITE" id="PS50110"/>
    </source>
</evidence>
<dbReference type="PANTHER" id="PTHR45566:SF2">
    <property type="entry name" value="NARL SUBFAMILY"/>
    <property type="match status" value="1"/>
</dbReference>
<reference evidence="6" key="2">
    <citation type="journal article" date="2024" name="Environ. Microbiol.">
        <title>Genome analysis and description of Tunturibacter gen. nov. expands the diversity of Terriglobia in tundra soils.</title>
        <authorList>
            <person name="Messyasz A."/>
            <person name="Mannisto M.K."/>
            <person name="Kerkhof L.J."/>
            <person name="Haggblom M.M."/>
        </authorList>
    </citation>
    <scope>NUCLEOTIDE SEQUENCE</scope>
    <source>
        <strain evidence="6">M8UP23</strain>
    </source>
</reference>
<dbReference type="Pfam" id="PF00072">
    <property type="entry name" value="Response_reg"/>
    <property type="match status" value="1"/>
</dbReference>
<dbReference type="InterPro" id="IPR016032">
    <property type="entry name" value="Sig_transdc_resp-reg_C-effctor"/>
</dbReference>
<evidence type="ECO:0000259" key="4">
    <source>
        <dbReference type="PROSITE" id="PS50043"/>
    </source>
</evidence>
<dbReference type="GO" id="GO:0006355">
    <property type="term" value="P:regulation of DNA-templated transcription"/>
    <property type="evidence" value="ECO:0007669"/>
    <property type="project" value="InterPro"/>
</dbReference>
<dbReference type="SUPFAM" id="SSF46894">
    <property type="entry name" value="C-terminal effector domain of the bipartite response regulators"/>
    <property type="match status" value="1"/>
</dbReference>
<dbReference type="Gene3D" id="3.40.50.2300">
    <property type="match status" value="1"/>
</dbReference>
<feature type="domain" description="Response regulatory" evidence="5">
    <location>
        <begin position="8"/>
        <end position="124"/>
    </location>
</feature>
<dbReference type="RefSeq" id="WP_179638485.1">
    <property type="nucleotide sequence ID" value="NZ_CP132932.1"/>
</dbReference>
<protein>
    <submittedName>
        <fullName evidence="6">Response regulator transcription factor</fullName>
    </submittedName>
</protein>
<accession>A0AAU7ZDE4</accession>
<dbReference type="InterPro" id="IPR011006">
    <property type="entry name" value="CheY-like_superfamily"/>
</dbReference>
<dbReference type="Pfam" id="PF00196">
    <property type="entry name" value="GerE"/>
    <property type="match status" value="1"/>
</dbReference>
<dbReference type="SMART" id="SM00421">
    <property type="entry name" value="HTH_LUXR"/>
    <property type="match status" value="1"/>
</dbReference>
<dbReference type="PROSITE" id="PS50043">
    <property type="entry name" value="HTH_LUXR_2"/>
    <property type="match status" value="1"/>
</dbReference>
<dbReference type="PRINTS" id="PR00038">
    <property type="entry name" value="HTHLUXR"/>
</dbReference>
<name>A0AAU7ZDE4_9BACT</name>
<gene>
    <name evidence="6" type="ORF">RBB75_00100</name>
</gene>
<organism evidence="6">
    <name type="scientific">Tunturiibacter empetritectus</name>
    <dbReference type="NCBI Taxonomy" id="3069691"/>
    <lineage>
        <taxon>Bacteria</taxon>
        <taxon>Pseudomonadati</taxon>
        <taxon>Acidobacteriota</taxon>
        <taxon>Terriglobia</taxon>
        <taxon>Terriglobales</taxon>
        <taxon>Acidobacteriaceae</taxon>
        <taxon>Tunturiibacter</taxon>
    </lineage>
</organism>
<dbReference type="AlphaFoldDB" id="A0AAU7ZDE4"/>
<dbReference type="KEGG" id="temp:RBB75_00100"/>
<keyword evidence="1 3" id="KW-0597">Phosphoprotein</keyword>
<dbReference type="InterPro" id="IPR001789">
    <property type="entry name" value="Sig_transdc_resp-reg_receiver"/>
</dbReference>
<dbReference type="InterPro" id="IPR051015">
    <property type="entry name" value="EvgA-like"/>
</dbReference>
<dbReference type="PANTHER" id="PTHR45566">
    <property type="entry name" value="HTH-TYPE TRANSCRIPTIONAL REGULATOR YHJB-RELATED"/>
    <property type="match status" value="1"/>
</dbReference>
<evidence type="ECO:0000256" key="2">
    <source>
        <dbReference type="ARBA" id="ARBA00023125"/>
    </source>
</evidence>
<proteinExistence type="predicted"/>
<dbReference type="PROSITE" id="PS00622">
    <property type="entry name" value="HTH_LUXR_1"/>
    <property type="match status" value="1"/>
</dbReference>
<evidence type="ECO:0000313" key="6">
    <source>
        <dbReference type="EMBL" id="XCB26746.1"/>
    </source>
</evidence>
<reference evidence="6" key="1">
    <citation type="submission" date="2023-08" db="EMBL/GenBank/DDBJ databases">
        <authorList>
            <person name="Messyasz A."/>
            <person name="Mannisto M.K."/>
            <person name="Kerkhof L.J."/>
            <person name="Haggblom M."/>
        </authorList>
    </citation>
    <scope>NUCLEOTIDE SEQUENCE</scope>
    <source>
        <strain evidence="6">M8UP23</strain>
    </source>
</reference>
<dbReference type="InterPro" id="IPR058245">
    <property type="entry name" value="NreC/VraR/RcsB-like_REC"/>
</dbReference>
<feature type="domain" description="HTH luxR-type" evidence="4">
    <location>
        <begin position="140"/>
        <end position="205"/>
    </location>
</feature>
<feature type="modified residue" description="4-aspartylphosphate" evidence="3">
    <location>
        <position position="59"/>
    </location>
</feature>
<dbReference type="SMART" id="SM00448">
    <property type="entry name" value="REC"/>
    <property type="match status" value="1"/>
</dbReference>